<accession>A0ABQ5K4P6</accession>
<comment type="caution">
    <text evidence="1">The sequence shown here is derived from an EMBL/GenBank/DDBJ whole genome shotgun (WGS) entry which is preliminary data.</text>
</comment>
<keyword evidence="2" id="KW-1185">Reference proteome</keyword>
<gene>
    <name evidence="1" type="ORF">ADUPG1_012572</name>
</gene>
<evidence type="ECO:0000313" key="2">
    <source>
        <dbReference type="Proteomes" id="UP001057375"/>
    </source>
</evidence>
<dbReference type="Proteomes" id="UP001057375">
    <property type="component" value="Unassembled WGS sequence"/>
</dbReference>
<evidence type="ECO:0000313" key="1">
    <source>
        <dbReference type="EMBL" id="GKT23898.1"/>
    </source>
</evidence>
<proteinExistence type="predicted"/>
<dbReference type="EMBL" id="BQXS01012491">
    <property type="protein sequence ID" value="GKT23898.1"/>
    <property type="molecule type" value="Genomic_DNA"/>
</dbReference>
<name>A0ABQ5K4P6_9EUKA</name>
<reference evidence="1" key="1">
    <citation type="submission" date="2022-03" db="EMBL/GenBank/DDBJ databases">
        <title>Draft genome sequence of Aduncisulcus paluster, a free-living microaerophilic Fornicata.</title>
        <authorList>
            <person name="Yuyama I."/>
            <person name="Kume K."/>
            <person name="Tamura T."/>
            <person name="Inagaki Y."/>
            <person name="Hashimoto T."/>
        </authorList>
    </citation>
    <scope>NUCLEOTIDE SEQUENCE</scope>
    <source>
        <strain evidence="1">NY0171</strain>
    </source>
</reference>
<protein>
    <submittedName>
        <fullName evidence="1">Uncharacterized protein</fullName>
    </submittedName>
</protein>
<organism evidence="1 2">
    <name type="scientific">Aduncisulcus paluster</name>
    <dbReference type="NCBI Taxonomy" id="2918883"/>
    <lineage>
        <taxon>Eukaryota</taxon>
        <taxon>Metamonada</taxon>
        <taxon>Carpediemonas-like organisms</taxon>
        <taxon>Aduncisulcus</taxon>
    </lineage>
</organism>
<sequence>MELSFIGSRYVNAGDTISNILVLKNNSQVDITLEWLAFQFYGQVIGSSKCKFVFDESTQQKLLPVGSGSVTCPDPSQLDNGVCIFNQTPTPLGLCVTVKAGSSRKIKCEATIPMQAPESFHGNLVSILYHFHATASIIEFKAPPVAPKKKGRKSKKTKPLGPTLDHHPIFARREIVVRRRHPIFNHELQDHCEDALKVARPEELRYLLPRPLLAESRDSKHAYTPSRTPLSSLSGTVTVGGGSGIAPSPMTATPSRQVFSDAIHSSALVGGDFHSPIGRGDGAFPGEVVGSLGSEGVILQGDITSPMTPHVPVGSSKIVWNVTHVAMFFKATIAAEKTKLLHFSVISGTRVPLGGSGIVLQFSPLSPHPRYMTVSLVHFEEVDPRTLASSVDAMCSVESAQTKHSRVCFSKSISLDGNHKSKLVIPTPIELEPSFPLYVIPAPPKHKAPDVKMTDFAPIVSSYRLDVSIEFSVMGKTHSLCVHFPVQLVGKD</sequence>